<feature type="domain" description="PDEase" evidence="9">
    <location>
        <begin position="344"/>
        <end position="685"/>
    </location>
</feature>
<feature type="region of interest" description="Disordered" evidence="7">
    <location>
        <begin position="783"/>
        <end position="805"/>
    </location>
</feature>
<evidence type="ECO:0000256" key="7">
    <source>
        <dbReference type="SAM" id="MobiDB-lite"/>
    </source>
</evidence>
<evidence type="ECO:0000256" key="5">
    <source>
        <dbReference type="PIRSR" id="PIRSR623088-3"/>
    </source>
</evidence>
<dbReference type="GO" id="GO:0046872">
    <property type="term" value="F:metal ion binding"/>
    <property type="evidence" value="ECO:0007669"/>
    <property type="project" value="UniProtKB-KW"/>
</dbReference>
<feature type="region of interest" description="Disordered" evidence="7">
    <location>
        <begin position="715"/>
        <end position="735"/>
    </location>
</feature>
<dbReference type="GO" id="GO:0004114">
    <property type="term" value="F:3',5'-cyclic-nucleotide phosphodiesterase activity"/>
    <property type="evidence" value="ECO:0007669"/>
    <property type="project" value="InterPro"/>
</dbReference>
<evidence type="ECO:0000256" key="1">
    <source>
        <dbReference type="ARBA" id="ARBA00022723"/>
    </source>
</evidence>
<evidence type="ECO:0000313" key="10">
    <source>
        <dbReference type="EMBL" id="GMH57537.1"/>
    </source>
</evidence>
<evidence type="ECO:0000256" key="6">
    <source>
        <dbReference type="RuleBase" id="RU363067"/>
    </source>
</evidence>
<comment type="cofactor">
    <cofactor evidence="6">
        <name>a divalent metal cation</name>
        <dbReference type="ChEBI" id="CHEBI:60240"/>
    </cofactor>
    <text evidence="6">Binds 2 divalent metal cations per subunit. Site 1 may preferentially bind zinc ions, while site 2 has a preference for magnesium and/or manganese ions.</text>
</comment>
<dbReference type="EMBL" id="BRXY01000047">
    <property type="protein sequence ID" value="GMH57537.1"/>
    <property type="molecule type" value="Genomic_DNA"/>
</dbReference>
<evidence type="ECO:0000256" key="3">
    <source>
        <dbReference type="PIRSR" id="PIRSR623088-1"/>
    </source>
</evidence>
<feature type="region of interest" description="Disordered" evidence="7">
    <location>
        <begin position="836"/>
        <end position="874"/>
    </location>
</feature>
<keyword evidence="8" id="KW-0472">Membrane</keyword>
<dbReference type="Pfam" id="PF00233">
    <property type="entry name" value="PDEase_I"/>
    <property type="match status" value="1"/>
</dbReference>
<evidence type="ECO:0000256" key="4">
    <source>
        <dbReference type="PIRSR" id="PIRSR623088-2"/>
    </source>
</evidence>
<feature type="binding site" evidence="5">
    <location>
        <position position="462"/>
    </location>
    <ligand>
        <name>Zn(2+)</name>
        <dbReference type="ChEBI" id="CHEBI:29105"/>
        <label>1</label>
    </ligand>
</feature>
<keyword evidence="8" id="KW-0812">Transmembrane</keyword>
<reference evidence="11" key="1">
    <citation type="journal article" date="2023" name="Commun. Biol.">
        <title>Genome analysis of Parmales, the sister group of diatoms, reveals the evolutionary specialization of diatoms from phago-mixotrophs to photoautotrophs.</title>
        <authorList>
            <person name="Ban H."/>
            <person name="Sato S."/>
            <person name="Yoshikawa S."/>
            <person name="Yamada K."/>
            <person name="Nakamura Y."/>
            <person name="Ichinomiya M."/>
            <person name="Sato N."/>
            <person name="Blanc-Mathieu R."/>
            <person name="Endo H."/>
            <person name="Kuwata A."/>
            <person name="Ogata H."/>
        </authorList>
    </citation>
    <scope>NUCLEOTIDE SEQUENCE [LARGE SCALE GENOMIC DNA]</scope>
    <source>
        <strain evidence="11">NIES 3701</strain>
    </source>
</reference>
<feature type="region of interest" description="Disordered" evidence="7">
    <location>
        <begin position="297"/>
        <end position="325"/>
    </location>
</feature>
<dbReference type="InterPro" id="IPR002073">
    <property type="entry name" value="PDEase_catalytic_dom"/>
</dbReference>
<dbReference type="EC" id="3.1.4.-" evidence="6"/>
<dbReference type="PRINTS" id="PR00387">
    <property type="entry name" value="PDIESTERASE1"/>
</dbReference>
<dbReference type="AlphaFoldDB" id="A0A9W6ZNC4"/>
<comment type="caution">
    <text evidence="10">The sequence shown here is derived from an EMBL/GenBank/DDBJ whole genome shotgun (WGS) entry which is preliminary data.</text>
</comment>
<organism evidence="10 11">
    <name type="scientific">Triparma strigata</name>
    <dbReference type="NCBI Taxonomy" id="1606541"/>
    <lineage>
        <taxon>Eukaryota</taxon>
        <taxon>Sar</taxon>
        <taxon>Stramenopiles</taxon>
        <taxon>Ochrophyta</taxon>
        <taxon>Bolidophyceae</taxon>
        <taxon>Parmales</taxon>
        <taxon>Triparmaceae</taxon>
        <taxon>Triparma</taxon>
    </lineage>
</organism>
<name>A0A9W6ZNC4_9STRA</name>
<dbReference type="InterPro" id="IPR023088">
    <property type="entry name" value="PDEase"/>
</dbReference>
<protein>
    <recommendedName>
        <fullName evidence="6">Phosphodiesterase</fullName>
        <ecNumber evidence="6">3.1.4.-</ecNumber>
    </recommendedName>
</protein>
<keyword evidence="2 6" id="KW-0378">Hydrolase</keyword>
<dbReference type="InterPro" id="IPR036971">
    <property type="entry name" value="PDEase_catalytic_dom_sf"/>
</dbReference>
<dbReference type="SUPFAM" id="SSF109604">
    <property type="entry name" value="HD-domain/PDEase-like"/>
    <property type="match status" value="1"/>
</dbReference>
<sequence length="874" mass="98490">MPSLLGSSRKTPINASDRSAMTLQRKVSQRSLKAISTDLESGEVSSFYGFIGSAARVFNSGWYILLVSSLLVIWCCFTSLPQFSKTNSLVFGRITDTHEEYLLLVTNIQITLSAYFLVESLVVNLDSGIGQKVNLSLDIFLCLMMPFLILLNHVEIDKFPIVTLRVITLMPRLKMVGRFFQWILKMIDVMQGGFEESTGRESFFRPLSGRFGAKKEIPSDIPVLRLVQLLKRTIKSPNSIYTNEEKEELKHLLMDVVQHKIYSTTRASNTNDTQEEQELSQIKEIYTLGKIKSEKNIRHRRRSHDMNDDRMSGNSRSGGARGGRARGISAPVHLAGGSESLSMAKLSIQASVDNYLTEVLDEWDFNVFQLARVSKGRPLTGLSLHLFNDPRYDWANLLQTNEFQFEAYISTVEQDYGSNVYHNKFHGTDVTQSVHYFLQVTGLEAKLEPIEVFALIFSSIIHDFRHPGYNNAFLIKTVNELALTYNDRSPLENFHVSSAFKILNEDKKNFLKKMDKADQTKLRSMVIDLVLATDLKHHFDSVAEFKSEIAARSVAKEDEEDGERHYLMAMKMCLKCCDIGHPTKAKAIHLRWSRLIMQEFYAQGDEERRRELGVSPLCDRNDTQSIPKSQKGFINFLVRPLFSVFCDYLMVELKSTNPSVDLTTAVFTANLTKNLEMWEEWEENHNSGSALFDPNTLTPFEEQYEKALKEEFDRNDDINSPFHRGGEGRMKAGSMGYNSSKSVGYEATTSWLESDEDEGGNGFGFDEAGEDLRRQNMKMDLLQNDQNAGVGGRKGSLPRMNSKEMDAPRRYSMAGYGGKSKKFITSGEHLEDLAGLDLEMGNRGKGRGGSGSGSGAGGAKSTTTTTKTKQSNEL</sequence>
<dbReference type="GO" id="GO:0007165">
    <property type="term" value="P:signal transduction"/>
    <property type="evidence" value="ECO:0007669"/>
    <property type="project" value="InterPro"/>
</dbReference>
<keyword evidence="11" id="KW-1185">Reference proteome</keyword>
<feature type="transmembrane region" description="Helical" evidence="8">
    <location>
        <begin position="62"/>
        <end position="81"/>
    </location>
</feature>
<comment type="similarity">
    <text evidence="6">Belongs to the cyclic nucleotide phosphodiesterase family.</text>
</comment>
<feature type="binding site" evidence="5">
    <location>
        <position position="463"/>
    </location>
    <ligand>
        <name>Zn(2+)</name>
        <dbReference type="ChEBI" id="CHEBI:29105"/>
        <label>1</label>
    </ligand>
</feature>
<dbReference type="PROSITE" id="PS51845">
    <property type="entry name" value="PDEASE_I_2"/>
    <property type="match status" value="1"/>
</dbReference>
<accession>A0A9W6ZNC4</accession>
<feature type="active site" description="Proton donor" evidence="3">
    <location>
        <position position="422"/>
    </location>
</feature>
<dbReference type="PANTHER" id="PTHR11347">
    <property type="entry name" value="CYCLIC NUCLEOTIDE PHOSPHODIESTERASE"/>
    <property type="match status" value="1"/>
</dbReference>
<feature type="binding site" evidence="4">
    <location>
        <begin position="422"/>
        <end position="426"/>
    </location>
    <ligand>
        <name>AMP</name>
        <dbReference type="ChEBI" id="CHEBI:456215"/>
    </ligand>
</feature>
<evidence type="ECO:0000259" key="9">
    <source>
        <dbReference type="PROSITE" id="PS51845"/>
    </source>
</evidence>
<evidence type="ECO:0000256" key="8">
    <source>
        <dbReference type="SAM" id="Phobius"/>
    </source>
</evidence>
<feature type="compositionally biased region" description="Low complexity" evidence="7">
    <location>
        <begin position="859"/>
        <end position="874"/>
    </location>
</feature>
<feature type="binding site" evidence="5">
    <location>
        <position position="463"/>
    </location>
    <ligand>
        <name>Zn(2+)</name>
        <dbReference type="ChEBI" id="CHEBI:29105"/>
        <label>2</label>
    </ligand>
</feature>
<feature type="binding site" evidence="4">
    <location>
        <position position="578"/>
    </location>
    <ligand>
        <name>AMP</name>
        <dbReference type="ChEBI" id="CHEBI:456215"/>
    </ligand>
</feature>
<proteinExistence type="inferred from homology"/>
<evidence type="ECO:0000313" key="11">
    <source>
        <dbReference type="Proteomes" id="UP001165085"/>
    </source>
</evidence>
<feature type="binding site" evidence="5">
    <location>
        <position position="426"/>
    </location>
    <ligand>
        <name>Zn(2+)</name>
        <dbReference type="ChEBI" id="CHEBI:29105"/>
        <label>1</label>
    </ligand>
</feature>
<evidence type="ECO:0000256" key="2">
    <source>
        <dbReference type="ARBA" id="ARBA00022801"/>
    </source>
</evidence>
<feature type="transmembrane region" description="Helical" evidence="8">
    <location>
        <begin position="135"/>
        <end position="154"/>
    </location>
</feature>
<keyword evidence="1 5" id="KW-0479">Metal-binding</keyword>
<feature type="compositionally biased region" description="Gly residues" evidence="7">
    <location>
        <begin position="847"/>
        <end position="858"/>
    </location>
</feature>
<dbReference type="Gene3D" id="1.10.1300.10">
    <property type="entry name" value="3'5'-cyclic nucleotide phosphodiesterase, catalytic domain"/>
    <property type="match status" value="1"/>
</dbReference>
<dbReference type="InterPro" id="IPR023174">
    <property type="entry name" value="PDEase_CS"/>
</dbReference>
<dbReference type="OrthoDB" id="546632at2759"/>
<feature type="transmembrane region" description="Helical" evidence="8">
    <location>
        <begin position="101"/>
        <end position="123"/>
    </location>
</feature>
<dbReference type="PROSITE" id="PS00126">
    <property type="entry name" value="PDEASE_I_1"/>
    <property type="match status" value="1"/>
</dbReference>
<feature type="binding site" evidence="4">
    <location>
        <position position="463"/>
    </location>
    <ligand>
        <name>AMP</name>
        <dbReference type="ChEBI" id="CHEBI:456215"/>
    </ligand>
</feature>
<feature type="binding site" evidence="4">
    <location>
        <position position="630"/>
    </location>
    <ligand>
        <name>AMP</name>
        <dbReference type="ChEBI" id="CHEBI:456215"/>
    </ligand>
</feature>
<dbReference type="Proteomes" id="UP001165085">
    <property type="component" value="Unassembled WGS sequence"/>
</dbReference>
<keyword evidence="8" id="KW-1133">Transmembrane helix</keyword>
<feature type="binding site" evidence="5">
    <location>
        <position position="578"/>
    </location>
    <ligand>
        <name>Zn(2+)</name>
        <dbReference type="ChEBI" id="CHEBI:29105"/>
        <label>1</label>
    </ligand>
</feature>
<gene>
    <name evidence="10" type="ORF">TrST_g3965</name>
</gene>